<dbReference type="EMBL" id="CAJNOW010016992">
    <property type="protein sequence ID" value="CAF1653892.1"/>
    <property type="molecule type" value="Genomic_DNA"/>
</dbReference>
<sequence>MDPTINNSGEIKNDFGYLRTAPMQTVSSSIHPIQAPPPPPPYEVALPPSTMHSSYPVAMPHMAWPSQIVIVNNNQIPMHTAHIQDYMVWSIINIIVGCIAGVIALVFSFQTRRRKQEGDLKGAMKMSKITLVANILITIMFFIMAAFLIVYFVYIMSFLKNID</sequence>
<evidence type="ECO:0000313" key="10">
    <source>
        <dbReference type="EMBL" id="CAF4052718.1"/>
    </source>
</evidence>
<dbReference type="InterPro" id="IPR007593">
    <property type="entry name" value="CD225/Dispanin_fam"/>
</dbReference>
<evidence type="ECO:0000313" key="13">
    <source>
        <dbReference type="Proteomes" id="UP000663824"/>
    </source>
</evidence>
<keyword evidence="5 6" id="KW-0472">Membrane</keyword>
<feature type="transmembrane region" description="Helical" evidence="6">
    <location>
        <begin position="86"/>
        <end position="109"/>
    </location>
</feature>
<dbReference type="EMBL" id="CAJOBH010006329">
    <property type="protein sequence ID" value="CAF4052718.1"/>
    <property type="molecule type" value="Genomic_DNA"/>
</dbReference>
<feature type="transmembrane region" description="Helical" evidence="6">
    <location>
        <begin position="129"/>
        <end position="154"/>
    </location>
</feature>
<keyword evidence="3 6" id="KW-0812">Transmembrane</keyword>
<comment type="similarity">
    <text evidence="2">Belongs to the CD225/Dispanin family.</text>
</comment>
<gene>
    <name evidence="10" type="ORF">BYL167_LOCUS16510</name>
    <name evidence="7" type="ORF">CJN711_LOCUS11834</name>
    <name evidence="12" type="ORF">GIL414_LOCUS27052</name>
    <name evidence="8" type="ORF">KQP761_LOCUS30529</name>
    <name evidence="9" type="ORF">MBJ925_LOCUS7748</name>
    <name evidence="11" type="ORF">SMN809_LOCUS18945</name>
</gene>
<evidence type="ECO:0000256" key="3">
    <source>
        <dbReference type="ARBA" id="ARBA00022692"/>
    </source>
</evidence>
<evidence type="ECO:0000256" key="6">
    <source>
        <dbReference type="SAM" id="Phobius"/>
    </source>
</evidence>
<evidence type="ECO:0000256" key="1">
    <source>
        <dbReference type="ARBA" id="ARBA00004370"/>
    </source>
</evidence>
<dbReference type="Proteomes" id="UP000663834">
    <property type="component" value="Unassembled WGS sequence"/>
</dbReference>
<comment type="caution">
    <text evidence="9">The sequence shown here is derived from an EMBL/GenBank/DDBJ whole genome shotgun (WGS) entry which is preliminary data.</text>
</comment>
<evidence type="ECO:0000256" key="4">
    <source>
        <dbReference type="ARBA" id="ARBA00022989"/>
    </source>
</evidence>
<dbReference type="Proteomes" id="UP000681720">
    <property type="component" value="Unassembled WGS sequence"/>
</dbReference>
<dbReference type="Proteomes" id="UP000663824">
    <property type="component" value="Unassembled WGS sequence"/>
</dbReference>
<keyword evidence="4 6" id="KW-1133">Transmembrane helix</keyword>
<evidence type="ECO:0000313" key="11">
    <source>
        <dbReference type="EMBL" id="CAF4134767.1"/>
    </source>
</evidence>
<dbReference type="AlphaFoldDB" id="A0A816MIM2"/>
<dbReference type="EMBL" id="CAJOBI010009296">
    <property type="protein sequence ID" value="CAF4134767.1"/>
    <property type="molecule type" value="Genomic_DNA"/>
</dbReference>
<evidence type="ECO:0000313" key="9">
    <source>
        <dbReference type="EMBL" id="CAF1990535.1"/>
    </source>
</evidence>
<dbReference type="Proteomes" id="UP000663855">
    <property type="component" value="Unassembled WGS sequence"/>
</dbReference>
<name>A0A816MIM2_9BILA</name>
<protein>
    <submittedName>
        <fullName evidence="9">Uncharacterized protein</fullName>
    </submittedName>
</protein>
<comment type="subcellular location">
    <subcellularLocation>
        <location evidence="1">Membrane</location>
    </subcellularLocation>
</comment>
<dbReference type="OrthoDB" id="6083617at2759"/>
<dbReference type="GO" id="GO:0005886">
    <property type="term" value="C:plasma membrane"/>
    <property type="evidence" value="ECO:0007669"/>
    <property type="project" value="TreeGrafter"/>
</dbReference>
<evidence type="ECO:0000256" key="2">
    <source>
        <dbReference type="ARBA" id="ARBA00006843"/>
    </source>
</evidence>
<evidence type="ECO:0000256" key="5">
    <source>
        <dbReference type="ARBA" id="ARBA00023136"/>
    </source>
</evidence>
<dbReference type="Proteomes" id="UP000676336">
    <property type="component" value="Unassembled WGS sequence"/>
</dbReference>
<dbReference type="Pfam" id="PF04505">
    <property type="entry name" value="CD225"/>
    <property type="match status" value="1"/>
</dbReference>
<evidence type="ECO:0000313" key="8">
    <source>
        <dbReference type="EMBL" id="CAF1653892.1"/>
    </source>
</evidence>
<dbReference type="InterPro" id="IPR051517">
    <property type="entry name" value="IFITM_antiviral_protein"/>
</dbReference>
<reference evidence="9" key="1">
    <citation type="submission" date="2021-02" db="EMBL/GenBank/DDBJ databases">
        <authorList>
            <person name="Nowell W R."/>
        </authorList>
    </citation>
    <scope>NUCLEOTIDE SEQUENCE</scope>
</reference>
<proteinExistence type="inferred from homology"/>
<organism evidence="9 13">
    <name type="scientific">Rotaria magnacalcarata</name>
    <dbReference type="NCBI Taxonomy" id="392030"/>
    <lineage>
        <taxon>Eukaryota</taxon>
        <taxon>Metazoa</taxon>
        <taxon>Spiralia</taxon>
        <taxon>Gnathifera</taxon>
        <taxon>Rotifera</taxon>
        <taxon>Eurotatoria</taxon>
        <taxon>Bdelloidea</taxon>
        <taxon>Philodinida</taxon>
        <taxon>Philodinidae</taxon>
        <taxon>Rotaria</taxon>
    </lineage>
</organism>
<dbReference type="Proteomes" id="UP000681967">
    <property type="component" value="Unassembled WGS sequence"/>
</dbReference>
<dbReference type="EMBL" id="CAJNOV010005092">
    <property type="protein sequence ID" value="CAF1197292.1"/>
    <property type="molecule type" value="Genomic_DNA"/>
</dbReference>
<dbReference type="PANTHER" id="PTHR13999">
    <property type="entry name" value="INTERFERON INDUCIBLE TRANSMEMBRANE PROTEIN"/>
    <property type="match status" value="1"/>
</dbReference>
<dbReference type="EMBL" id="CAJNRE010002759">
    <property type="protein sequence ID" value="CAF1990535.1"/>
    <property type="molecule type" value="Genomic_DNA"/>
</dbReference>
<dbReference type="EMBL" id="CAJOBJ010041603">
    <property type="protein sequence ID" value="CAF4329327.1"/>
    <property type="molecule type" value="Genomic_DNA"/>
</dbReference>
<accession>A0A816MIM2</accession>
<evidence type="ECO:0000313" key="7">
    <source>
        <dbReference type="EMBL" id="CAF1197292.1"/>
    </source>
</evidence>
<evidence type="ECO:0000313" key="12">
    <source>
        <dbReference type="EMBL" id="CAF4329327.1"/>
    </source>
</evidence>